<keyword evidence="2" id="KW-1185">Reference proteome</keyword>
<proteinExistence type="predicted"/>
<reference evidence="1 2" key="1">
    <citation type="submission" date="2019-07" db="EMBL/GenBank/DDBJ databases">
        <title>WGS assembly of Gossypium tomentosum.</title>
        <authorList>
            <person name="Chen Z.J."/>
            <person name="Sreedasyam A."/>
            <person name="Ando A."/>
            <person name="Song Q."/>
            <person name="De L."/>
            <person name="Hulse-Kemp A."/>
            <person name="Ding M."/>
            <person name="Ye W."/>
            <person name="Kirkbride R."/>
            <person name="Jenkins J."/>
            <person name="Plott C."/>
            <person name="Lovell J."/>
            <person name="Lin Y.-M."/>
            <person name="Vaughn R."/>
            <person name="Liu B."/>
            <person name="Li W."/>
            <person name="Simpson S."/>
            <person name="Scheffler B."/>
            <person name="Saski C."/>
            <person name="Grover C."/>
            <person name="Hu G."/>
            <person name="Conover J."/>
            <person name="Carlson J."/>
            <person name="Shu S."/>
            <person name="Boston L."/>
            <person name="Williams M."/>
            <person name="Peterson D."/>
            <person name="Mcgee K."/>
            <person name="Jones D."/>
            <person name="Wendel J."/>
            <person name="Stelly D."/>
            <person name="Grimwood J."/>
            <person name="Schmutz J."/>
        </authorList>
    </citation>
    <scope>NUCLEOTIDE SEQUENCE [LARGE SCALE GENOMIC DNA]</scope>
    <source>
        <strain evidence="1">7179.01</strain>
    </source>
</reference>
<evidence type="ECO:0000313" key="1">
    <source>
        <dbReference type="EMBL" id="TYH89310.1"/>
    </source>
</evidence>
<dbReference type="Proteomes" id="UP000322667">
    <property type="component" value="Chromosome D01"/>
</dbReference>
<gene>
    <name evidence="1" type="ORF">ES332_D01G251000v1</name>
</gene>
<dbReference type="PANTHER" id="PTHR47481:SF30">
    <property type="entry name" value="CCHC-TYPE DOMAIN-CONTAINING PROTEIN"/>
    <property type="match status" value="1"/>
</dbReference>
<dbReference type="EMBL" id="CM017623">
    <property type="protein sequence ID" value="TYH89310.1"/>
    <property type="molecule type" value="Genomic_DNA"/>
</dbReference>
<evidence type="ECO:0008006" key="3">
    <source>
        <dbReference type="Google" id="ProtNLM"/>
    </source>
</evidence>
<evidence type="ECO:0000313" key="2">
    <source>
        <dbReference type="Proteomes" id="UP000322667"/>
    </source>
</evidence>
<dbReference type="AlphaFoldDB" id="A0A5D2MCW6"/>
<name>A0A5D2MCW6_GOSTO</name>
<protein>
    <recommendedName>
        <fullName evidence="3">Retrotransposon gag domain-containing protein</fullName>
    </recommendedName>
</protein>
<accession>A0A5D2MCW6</accession>
<organism evidence="1 2">
    <name type="scientific">Gossypium tomentosum</name>
    <name type="common">Hawaiian cotton</name>
    <name type="synonym">Gossypium sandvicense</name>
    <dbReference type="NCBI Taxonomy" id="34277"/>
    <lineage>
        <taxon>Eukaryota</taxon>
        <taxon>Viridiplantae</taxon>
        <taxon>Streptophyta</taxon>
        <taxon>Embryophyta</taxon>
        <taxon>Tracheophyta</taxon>
        <taxon>Spermatophyta</taxon>
        <taxon>Magnoliopsida</taxon>
        <taxon>eudicotyledons</taxon>
        <taxon>Gunneridae</taxon>
        <taxon>Pentapetalae</taxon>
        <taxon>rosids</taxon>
        <taxon>malvids</taxon>
        <taxon>Malvales</taxon>
        <taxon>Malvaceae</taxon>
        <taxon>Malvoideae</taxon>
        <taxon>Gossypium</taxon>
    </lineage>
</organism>
<dbReference type="PANTHER" id="PTHR47481">
    <property type="match status" value="1"/>
</dbReference>
<sequence>MRYRSLLHHLKKNNISMSMYLAEIKHLCDSLGGCGHYVSLEEQKSELLNGLLLEFDHVVSIITKSRVPFDLYDITTTFLDAEAR</sequence>